<feature type="compositionally biased region" description="Low complexity" evidence="1">
    <location>
        <begin position="261"/>
        <end position="272"/>
    </location>
</feature>
<protein>
    <recommendedName>
        <fullName evidence="4">ADF-H domain-containing protein</fullName>
    </recommendedName>
</protein>
<feature type="compositionally biased region" description="Low complexity" evidence="1">
    <location>
        <begin position="343"/>
        <end position="366"/>
    </location>
</feature>
<feature type="compositionally biased region" description="Basic and acidic residues" evidence="1">
    <location>
        <begin position="308"/>
        <end position="317"/>
    </location>
</feature>
<reference evidence="2" key="1">
    <citation type="journal article" date="2023" name="Mol. Phylogenet. Evol.">
        <title>Genome-scale phylogeny and comparative genomics of the fungal order Sordariales.</title>
        <authorList>
            <person name="Hensen N."/>
            <person name="Bonometti L."/>
            <person name="Westerberg I."/>
            <person name="Brannstrom I.O."/>
            <person name="Guillou S."/>
            <person name="Cros-Aarteil S."/>
            <person name="Calhoun S."/>
            <person name="Haridas S."/>
            <person name="Kuo A."/>
            <person name="Mondo S."/>
            <person name="Pangilinan J."/>
            <person name="Riley R."/>
            <person name="LaButti K."/>
            <person name="Andreopoulos B."/>
            <person name="Lipzen A."/>
            <person name="Chen C."/>
            <person name="Yan M."/>
            <person name="Daum C."/>
            <person name="Ng V."/>
            <person name="Clum A."/>
            <person name="Steindorff A."/>
            <person name="Ohm R.A."/>
            <person name="Martin F."/>
            <person name="Silar P."/>
            <person name="Natvig D.O."/>
            <person name="Lalanne C."/>
            <person name="Gautier V."/>
            <person name="Ament-Velasquez S.L."/>
            <person name="Kruys A."/>
            <person name="Hutchinson M.I."/>
            <person name="Powell A.J."/>
            <person name="Barry K."/>
            <person name="Miller A.N."/>
            <person name="Grigoriev I.V."/>
            <person name="Debuchy R."/>
            <person name="Gladieux P."/>
            <person name="Hiltunen Thoren M."/>
            <person name="Johannesson H."/>
        </authorList>
    </citation>
    <scope>NUCLEOTIDE SEQUENCE</scope>
    <source>
        <strain evidence="2">CBS 333.67</strain>
    </source>
</reference>
<feature type="compositionally biased region" description="Basic and acidic residues" evidence="1">
    <location>
        <begin position="455"/>
        <end position="465"/>
    </location>
</feature>
<keyword evidence="3" id="KW-1185">Reference proteome</keyword>
<feature type="compositionally biased region" description="Basic and acidic residues" evidence="1">
    <location>
        <begin position="1002"/>
        <end position="1017"/>
    </location>
</feature>
<reference evidence="2" key="2">
    <citation type="submission" date="2023-06" db="EMBL/GenBank/DDBJ databases">
        <authorList>
            <consortium name="Lawrence Berkeley National Laboratory"/>
            <person name="Mondo S.J."/>
            <person name="Hensen N."/>
            <person name="Bonometti L."/>
            <person name="Westerberg I."/>
            <person name="Brannstrom I.O."/>
            <person name="Guillou S."/>
            <person name="Cros-Aarteil S."/>
            <person name="Calhoun S."/>
            <person name="Haridas S."/>
            <person name="Kuo A."/>
            <person name="Pangilinan J."/>
            <person name="Riley R."/>
            <person name="Labutti K."/>
            <person name="Andreopoulos B."/>
            <person name="Lipzen A."/>
            <person name="Chen C."/>
            <person name="Yanf M."/>
            <person name="Daum C."/>
            <person name="Ng V."/>
            <person name="Clum A."/>
            <person name="Steindorff A."/>
            <person name="Ohm R."/>
            <person name="Martin F."/>
            <person name="Silar P."/>
            <person name="Natvig D."/>
            <person name="Lalanne C."/>
            <person name="Gautier V."/>
            <person name="Ament-Velasquez S.L."/>
            <person name="Kruys A."/>
            <person name="Hutchinson M.I."/>
            <person name="Powell A.J."/>
            <person name="Barry K."/>
            <person name="Miller A.N."/>
            <person name="Grigoriev I.V."/>
            <person name="Debuchy R."/>
            <person name="Gladieux P."/>
            <person name="Thoren M.H."/>
            <person name="Johannesson H."/>
        </authorList>
    </citation>
    <scope>NUCLEOTIDE SEQUENCE</scope>
    <source>
        <strain evidence="2">CBS 333.67</strain>
    </source>
</reference>
<feature type="compositionally biased region" description="Basic residues" evidence="1">
    <location>
        <begin position="377"/>
        <end position="389"/>
    </location>
</feature>
<dbReference type="InterPro" id="IPR029006">
    <property type="entry name" value="ADF-H/Gelsolin-like_dom_sf"/>
</dbReference>
<feature type="region of interest" description="Disordered" evidence="1">
    <location>
        <begin position="744"/>
        <end position="828"/>
    </location>
</feature>
<evidence type="ECO:0000313" key="2">
    <source>
        <dbReference type="EMBL" id="KAK3302314.1"/>
    </source>
</evidence>
<comment type="caution">
    <text evidence="2">The sequence shown here is derived from an EMBL/GenBank/DDBJ whole genome shotgun (WGS) entry which is preliminary data.</text>
</comment>
<dbReference type="CDD" id="cd11282">
    <property type="entry name" value="ADF_coactosin_like"/>
    <property type="match status" value="1"/>
</dbReference>
<feature type="compositionally biased region" description="Basic and acidic residues" evidence="1">
    <location>
        <begin position="693"/>
        <end position="714"/>
    </location>
</feature>
<dbReference type="SUPFAM" id="SSF55753">
    <property type="entry name" value="Actin depolymerizing proteins"/>
    <property type="match status" value="1"/>
</dbReference>
<proteinExistence type="predicted"/>
<dbReference type="EMBL" id="JAUDZG010000007">
    <property type="protein sequence ID" value="KAK3302314.1"/>
    <property type="molecule type" value="Genomic_DNA"/>
</dbReference>
<sequence length="1306" mass="138276">MSLNGLDDARVKEAHEAAVAEPGGWLLLKYATRDEVELLGRGNGGIVEIRNNISQYEEKSPLYGFLRYRRRNVIIKYLPEDCSRLIQARVTVHFDAVCDRFSPYDTTFSIADSKELKDTKLSAACSLHAASGSTSSSTSSLRRRRLMEIAEEEEEEERERKRQSIVREEEGPRSPTVSAAEPPVTLNADLARLPEAARFAGELDPPSFTGVPRPSSPTKSFDENGGRMSSQSSRTDLYLTTSYPYSKPRVKVGPRPSADLAGRPRSSAGGAAHRPVSTVPAGLKSFSKGSRKARSHSQSQDEEAPESPIKEQAEDRLQAAIAADTDSKVVDNESAEPSTNSDAQAAVTATAALKVNPPVAAAPPNKQSTMTPEKARLLKAMKLREKKKLMSLQSTLDVPASETPSAPSTPGLPEEMQEAETAENAGLVEEASRDNDGQPDDPATAFKADSGVDVGTDHTSVDTHTDSQPASPLATSETGDSTQASSLSESTDETALGRHQPSAWEGGEDGAGGSKLAVSHDRQSQATITAPPLEDGVTREGPSMAPEDGAEQKEPVASGTAAVDTVTESSPLTSSSGVLAPPAEVEKSAGDASPAKPGEQSAPAPYPRETRSAGAGIGEEGKAPSSQLRIPLSKFSTQESKSSTGAATQCLPSPITQAPDVDSWRVGESAPPVPEKDNVPDATETSEQSGLDSKGRKLPEPIRTDLDGADHDKRRSVISMLDNDGFMDELQSATVQQATPITVSKSPISPFFPVDPSSKRATIGPDGPRPPFNRTASNPVRSSYLAPGEVPVSAPRSASSSAAYLQKTSQPQTPTDLRPKSTKLGGSIAQRIKALEKLSGSAAPVETAAPKERPATTFFAVRKAGTREPSRPPSVASVADMASSLTMVQTPSPPPSRGSSPDATRVMGRGRAGSLVNRLSMFEGGMPPRGRPESVQVTARIVRDPNQPYPRGPEPKPGSADYGPLELKQSPLVVDVQNRAPSRSGSVRTLEREIAVQAKQSLLERRLSKQSQEDKAESQQGSDGPRPRRRSSLTVVKDFIKGAKSPSTDNLGNTPGLASPAVTAPSRSPTRPPSINQTGSLARRLSISSRRSSTDQNATVLSPARTAEGGADADAETKSNSSSGPASPNQSKGSRASRFMRRLSNTLVTGRKNAAPSISPTVAEENAAEVEAASRGGTATGAAAQSQPTIVAFMGDVNVQFPDNLLWKRRSICLDSQGFLILSAVQGTAMLPTSKDRLGAMVKRYHMSDFKPPYAPDVELQELPNSVVLDLVDGSGLQIACEDRAGQMSILHILEEAHRNHSNFGC</sequence>
<feature type="compositionally biased region" description="Low complexity" evidence="1">
    <location>
        <begin position="399"/>
        <end position="409"/>
    </location>
</feature>
<feature type="compositionally biased region" description="Polar residues" evidence="1">
    <location>
        <begin position="806"/>
        <end position="815"/>
    </location>
</feature>
<feature type="compositionally biased region" description="Pro residues" evidence="1">
    <location>
        <begin position="947"/>
        <end position="956"/>
    </location>
</feature>
<dbReference type="RefSeq" id="XP_062718094.1">
    <property type="nucleotide sequence ID" value="XM_062863809.1"/>
</dbReference>
<dbReference type="Proteomes" id="UP001273166">
    <property type="component" value="Unassembled WGS sequence"/>
</dbReference>
<feature type="compositionally biased region" description="Polar residues" evidence="1">
    <location>
        <begin position="1118"/>
        <end position="1134"/>
    </location>
</feature>
<feature type="compositionally biased region" description="Polar residues" evidence="1">
    <location>
        <begin position="227"/>
        <end position="244"/>
    </location>
</feature>
<organism evidence="2 3">
    <name type="scientific">Chaetomium strumarium</name>
    <dbReference type="NCBI Taxonomy" id="1170767"/>
    <lineage>
        <taxon>Eukaryota</taxon>
        <taxon>Fungi</taxon>
        <taxon>Dikarya</taxon>
        <taxon>Ascomycota</taxon>
        <taxon>Pezizomycotina</taxon>
        <taxon>Sordariomycetes</taxon>
        <taxon>Sordariomycetidae</taxon>
        <taxon>Sordariales</taxon>
        <taxon>Chaetomiaceae</taxon>
        <taxon>Chaetomium</taxon>
    </lineage>
</organism>
<feature type="compositionally biased region" description="Low complexity" evidence="1">
    <location>
        <begin position="1162"/>
        <end position="1181"/>
    </location>
</feature>
<feature type="region of interest" description="Disordered" evidence="1">
    <location>
        <begin position="149"/>
        <end position="184"/>
    </location>
</feature>
<feature type="compositionally biased region" description="Polar residues" evidence="1">
    <location>
        <begin position="566"/>
        <end position="577"/>
    </location>
</feature>
<gene>
    <name evidence="2" type="ORF">B0T15DRAFT_300810</name>
</gene>
<feature type="region of interest" description="Disordered" evidence="1">
    <location>
        <begin position="861"/>
        <end position="1181"/>
    </location>
</feature>
<evidence type="ECO:0000256" key="1">
    <source>
        <dbReference type="SAM" id="MobiDB-lite"/>
    </source>
</evidence>
<evidence type="ECO:0000313" key="3">
    <source>
        <dbReference type="Proteomes" id="UP001273166"/>
    </source>
</evidence>
<feature type="region of interest" description="Disordered" evidence="1">
    <location>
        <begin position="201"/>
        <end position="714"/>
    </location>
</feature>
<evidence type="ECO:0008006" key="4">
    <source>
        <dbReference type="Google" id="ProtNLM"/>
    </source>
</evidence>
<dbReference type="GeneID" id="87882638"/>
<feature type="compositionally biased region" description="Low complexity" evidence="1">
    <location>
        <begin position="793"/>
        <end position="803"/>
    </location>
</feature>
<feature type="compositionally biased region" description="Polar residues" evidence="1">
    <location>
        <begin position="468"/>
        <end position="489"/>
    </location>
</feature>
<accession>A0AAJ0LYG5</accession>
<name>A0AAJ0LYG5_9PEZI</name>
<dbReference type="Gene3D" id="3.40.20.10">
    <property type="entry name" value="Severin"/>
    <property type="match status" value="1"/>
</dbReference>
<feature type="compositionally biased region" description="Polar residues" evidence="1">
    <location>
        <begin position="624"/>
        <end position="656"/>
    </location>
</feature>
<feature type="compositionally biased region" description="Low complexity" evidence="1">
    <location>
        <begin position="1080"/>
        <end position="1091"/>
    </location>
</feature>
<feature type="compositionally biased region" description="Basic and acidic residues" evidence="1">
    <location>
        <begin position="158"/>
        <end position="172"/>
    </location>
</feature>